<feature type="region of interest" description="Disordered" evidence="1">
    <location>
        <begin position="42"/>
        <end position="84"/>
    </location>
</feature>
<keyword evidence="3" id="KW-1185">Reference proteome</keyword>
<comment type="caution">
    <text evidence="2">The sequence shown here is derived from an EMBL/GenBank/DDBJ whole genome shotgun (WGS) entry which is preliminary data.</text>
</comment>
<dbReference type="Proteomes" id="UP001341840">
    <property type="component" value="Unassembled WGS sequence"/>
</dbReference>
<organism evidence="2 3">
    <name type="scientific">Stylosanthes scabra</name>
    <dbReference type="NCBI Taxonomy" id="79078"/>
    <lineage>
        <taxon>Eukaryota</taxon>
        <taxon>Viridiplantae</taxon>
        <taxon>Streptophyta</taxon>
        <taxon>Embryophyta</taxon>
        <taxon>Tracheophyta</taxon>
        <taxon>Spermatophyta</taxon>
        <taxon>Magnoliopsida</taxon>
        <taxon>eudicotyledons</taxon>
        <taxon>Gunneridae</taxon>
        <taxon>Pentapetalae</taxon>
        <taxon>rosids</taxon>
        <taxon>fabids</taxon>
        <taxon>Fabales</taxon>
        <taxon>Fabaceae</taxon>
        <taxon>Papilionoideae</taxon>
        <taxon>50 kb inversion clade</taxon>
        <taxon>dalbergioids sensu lato</taxon>
        <taxon>Dalbergieae</taxon>
        <taxon>Pterocarpus clade</taxon>
        <taxon>Stylosanthes</taxon>
    </lineage>
</organism>
<sequence>MVDDELEGSTNDDADDWVSYEVKSDFDSMKNRRVFVRIPNIGPRPWVERSDPWPRSSSGKPALRPRPKKNKNNNNTISQRQENPTLGEAQKCVLWRLMVATGDNKAELWDPFQQLLISFHLIVAAEGTCQKENEVREQRNKTTTSGSLVAMDASNGKILWSTANPRKPMQECLLKRGHIT</sequence>
<accession>A0ABU6Z0Q3</accession>
<protein>
    <submittedName>
        <fullName evidence="2">Uncharacterized protein</fullName>
    </submittedName>
</protein>
<evidence type="ECO:0000256" key="1">
    <source>
        <dbReference type="SAM" id="MobiDB-lite"/>
    </source>
</evidence>
<reference evidence="2 3" key="1">
    <citation type="journal article" date="2023" name="Plants (Basel)">
        <title>Bridging the Gap: Combining Genomics and Transcriptomics Approaches to Understand Stylosanthes scabra, an Orphan Legume from the Brazilian Caatinga.</title>
        <authorList>
            <person name="Ferreira-Neto J.R.C."/>
            <person name="da Silva M.D."/>
            <person name="Binneck E."/>
            <person name="de Melo N.F."/>
            <person name="da Silva R.H."/>
            <person name="de Melo A.L.T.M."/>
            <person name="Pandolfi V."/>
            <person name="Bustamante F.O."/>
            <person name="Brasileiro-Vidal A.C."/>
            <person name="Benko-Iseppon A.M."/>
        </authorList>
    </citation>
    <scope>NUCLEOTIDE SEQUENCE [LARGE SCALE GENOMIC DNA]</scope>
    <source>
        <tissue evidence="2">Leaves</tissue>
    </source>
</reference>
<evidence type="ECO:0000313" key="2">
    <source>
        <dbReference type="EMBL" id="MED6216197.1"/>
    </source>
</evidence>
<name>A0ABU6Z0Q3_9FABA</name>
<evidence type="ECO:0000313" key="3">
    <source>
        <dbReference type="Proteomes" id="UP001341840"/>
    </source>
</evidence>
<gene>
    <name evidence="2" type="ORF">PIB30_005076</name>
</gene>
<proteinExistence type="predicted"/>
<dbReference type="EMBL" id="JASCZI010271870">
    <property type="protein sequence ID" value="MED6216197.1"/>
    <property type="molecule type" value="Genomic_DNA"/>
</dbReference>